<evidence type="ECO:0000256" key="1">
    <source>
        <dbReference type="SAM" id="Phobius"/>
    </source>
</evidence>
<dbReference type="RefSeq" id="WP_094020319.1">
    <property type="nucleotide sequence ID" value="NZ_FXYF01000003.1"/>
</dbReference>
<keyword evidence="1" id="KW-0472">Membrane</keyword>
<evidence type="ECO:0000313" key="3">
    <source>
        <dbReference type="Proteomes" id="UP000207598"/>
    </source>
</evidence>
<reference evidence="2 3" key="1">
    <citation type="submission" date="2017-05" db="EMBL/GenBank/DDBJ databases">
        <authorList>
            <person name="Song R."/>
            <person name="Chenine A.L."/>
            <person name="Ruprecht R.M."/>
        </authorList>
    </citation>
    <scope>NUCLEOTIDE SEQUENCE [LARGE SCALE GENOMIC DNA]</scope>
    <source>
        <strain evidence="2 3">CECT 8898</strain>
    </source>
</reference>
<gene>
    <name evidence="2" type="ORF">MAA8898_01478</name>
</gene>
<sequence length="63" mass="6998">MIVKIVFLFLIFIGVLAMFGRLRVPGARQLRNLRDKARLSSAKCPKCGRYRIGKGPCECGKGS</sequence>
<dbReference type="AlphaFoldDB" id="A0A238K5W6"/>
<proteinExistence type="predicted"/>
<keyword evidence="3" id="KW-1185">Reference proteome</keyword>
<name>A0A238K5W6_9RHOB</name>
<feature type="transmembrane region" description="Helical" evidence="1">
    <location>
        <begin position="6"/>
        <end position="24"/>
    </location>
</feature>
<organism evidence="2 3">
    <name type="scientific">Maliponia aquimaris</name>
    <dbReference type="NCBI Taxonomy" id="1673631"/>
    <lineage>
        <taxon>Bacteria</taxon>
        <taxon>Pseudomonadati</taxon>
        <taxon>Pseudomonadota</taxon>
        <taxon>Alphaproteobacteria</taxon>
        <taxon>Rhodobacterales</taxon>
        <taxon>Paracoccaceae</taxon>
        <taxon>Maliponia</taxon>
    </lineage>
</organism>
<keyword evidence="1" id="KW-1133">Transmembrane helix</keyword>
<dbReference type="EMBL" id="FXYF01000003">
    <property type="protein sequence ID" value="SMX38301.1"/>
    <property type="molecule type" value="Genomic_DNA"/>
</dbReference>
<keyword evidence="1" id="KW-0812">Transmembrane</keyword>
<protein>
    <submittedName>
        <fullName evidence="2">Uncharacterized protein</fullName>
    </submittedName>
</protein>
<dbReference type="Proteomes" id="UP000207598">
    <property type="component" value="Unassembled WGS sequence"/>
</dbReference>
<evidence type="ECO:0000313" key="2">
    <source>
        <dbReference type="EMBL" id="SMX38301.1"/>
    </source>
</evidence>
<dbReference type="OrthoDB" id="7866398at2"/>
<accession>A0A238K5W6</accession>